<evidence type="ECO:0000256" key="2">
    <source>
        <dbReference type="ARBA" id="ARBA00001947"/>
    </source>
</evidence>
<evidence type="ECO:0000313" key="16">
    <source>
        <dbReference type="Proteomes" id="UP000255515"/>
    </source>
</evidence>
<dbReference type="GO" id="GO:0070006">
    <property type="term" value="F:metalloaminopeptidase activity"/>
    <property type="evidence" value="ECO:0007669"/>
    <property type="project" value="TreeGrafter"/>
</dbReference>
<evidence type="ECO:0000256" key="11">
    <source>
        <dbReference type="ARBA" id="ARBA00023049"/>
    </source>
</evidence>
<evidence type="ECO:0000256" key="9">
    <source>
        <dbReference type="ARBA" id="ARBA00022801"/>
    </source>
</evidence>
<evidence type="ECO:0000256" key="12">
    <source>
        <dbReference type="SAM" id="SignalP"/>
    </source>
</evidence>
<evidence type="ECO:0000256" key="6">
    <source>
        <dbReference type="ARBA" id="ARBA00022438"/>
    </source>
</evidence>
<keyword evidence="12" id="KW-0732">Signal</keyword>
<dbReference type="InterPro" id="IPR045357">
    <property type="entry name" value="Aminopeptidase_N-like_N"/>
</dbReference>
<reference evidence="15 16" key="1">
    <citation type="submission" date="2018-06" db="EMBL/GenBank/DDBJ databases">
        <authorList>
            <consortium name="Pathogen Informatics"/>
            <person name="Doyle S."/>
        </authorList>
    </citation>
    <scope>NUCLEOTIDE SEQUENCE [LARGE SCALE GENOMIC DNA]</scope>
    <source>
        <strain evidence="15 16">NCTC11661</strain>
    </source>
</reference>
<keyword evidence="11" id="KW-0482">Metalloprotease</keyword>
<dbReference type="Gene3D" id="1.10.390.10">
    <property type="entry name" value="Neutral Protease Domain 2"/>
    <property type="match status" value="1"/>
</dbReference>
<dbReference type="InterPro" id="IPR011989">
    <property type="entry name" value="ARM-like"/>
</dbReference>
<evidence type="ECO:0000256" key="1">
    <source>
        <dbReference type="ARBA" id="ARBA00000098"/>
    </source>
</evidence>
<dbReference type="InterPro" id="IPR014782">
    <property type="entry name" value="Peptidase_M1_dom"/>
</dbReference>
<comment type="similarity">
    <text evidence="3">Belongs to the peptidase M1 family.</text>
</comment>
<dbReference type="GO" id="GO:0006508">
    <property type="term" value="P:proteolysis"/>
    <property type="evidence" value="ECO:0007669"/>
    <property type="project" value="UniProtKB-KW"/>
</dbReference>
<protein>
    <recommendedName>
        <fullName evidence="5">Aminopeptidase N</fullName>
        <ecNumber evidence="4">3.4.11.2</ecNumber>
    </recommendedName>
</protein>
<feature type="domain" description="Aminopeptidase N-like N-terminal" evidence="14">
    <location>
        <begin position="45"/>
        <end position="234"/>
    </location>
</feature>
<keyword evidence="6 15" id="KW-0031">Aminopeptidase</keyword>
<dbReference type="GO" id="GO:0016020">
    <property type="term" value="C:membrane"/>
    <property type="evidence" value="ECO:0007669"/>
    <property type="project" value="TreeGrafter"/>
</dbReference>
<evidence type="ECO:0000256" key="5">
    <source>
        <dbReference type="ARBA" id="ARBA00015611"/>
    </source>
</evidence>
<dbReference type="EMBL" id="UFTJ01000001">
    <property type="protein sequence ID" value="SSZ46679.1"/>
    <property type="molecule type" value="Genomic_DNA"/>
</dbReference>
<dbReference type="GO" id="GO:0016285">
    <property type="term" value="F:alanyl aminopeptidase activity"/>
    <property type="evidence" value="ECO:0007669"/>
    <property type="project" value="UniProtKB-EC"/>
</dbReference>
<dbReference type="GO" id="GO:0005737">
    <property type="term" value="C:cytoplasm"/>
    <property type="evidence" value="ECO:0007669"/>
    <property type="project" value="TreeGrafter"/>
</dbReference>
<feature type="domain" description="Peptidase M1 membrane alanine aminopeptidase" evidence="13">
    <location>
        <begin position="272"/>
        <end position="478"/>
    </location>
</feature>
<dbReference type="Gene3D" id="2.60.40.1730">
    <property type="entry name" value="tricorn interacting facor f3 domain"/>
    <property type="match status" value="1"/>
</dbReference>
<gene>
    <name evidence="15" type="primary">pepN_1</name>
    <name evidence="15" type="ORF">NCTC11661_00330</name>
</gene>
<dbReference type="SUPFAM" id="SSF63737">
    <property type="entry name" value="Leukotriene A4 hydrolase N-terminal domain"/>
    <property type="match status" value="1"/>
</dbReference>
<sequence>MKKLILSAMLLGIFFAPEVTMAQTETSGREAVYRATAAVENALVHTKLKVAFDFDKEHVHGEEWLTAAPHFYATNTLELDAKGMLIHEVALEKKNKKTPLKFNYTQEKLTIQLDKEYQKDEQYTVYIKYTARPSEVKQIGSAAITDAKGLYFINAQGKDPNKPTQIWTQGETESSSAWFPTIDKPNQKTTQEIYITVPDKYITLSNGLLKNSSKTGNNLRTDYWVMDKKHAPYLFFIGVGEYAVVRDRWKNIAVDYYVEKEYEPYAKQIFGMTPEMLDFFSNKLNYPYPWQKYAQITARDYVSGAMENTTAVLHSDMAQQKPDQLKDENRWEDVIAHELFHHWFGDLVTTESWSNLTINESFANYSEYLWNEYKYGKDLADYGLMRANQGYFLNPENISKDLVRFNYHSREDMFDAVSYNKGGAILHMLRNYLGDKAFFASLTSFLKANEYGTAEAHQLRLAMEKVSGKDLNWFFNQWFFGSGHPTLSYTSSFDPIKKAVTLSIHQSQNQYFQFPLVIDFIENGKAQRHKVWVDAKAKNDFVLPSSKNPEVININADGVLLSEIKEQLTPAQATAMYQASKDFLSRYRAIKAVEKMPENDTATQLLVRALKDSNFRIRIMALNALDLSQPAVAKRAISEVEQKLNDDKTLVVAAALSALAKTKNAKYASVFEKNVSSPLSFATKAAGLEGLVQVAPEKVEKIISTIDLENASENIITSLLPIIINNKVEKQLPAIASTVAFYPFIKFQDPKLGALAEKGFHWMMTTDNSKAIDHLTKILGQVKGQLGGNPQAKMMILNMLKEGVQKKMETLKQNPNSISLQYQVEQLNKTITSYQ</sequence>
<dbReference type="Pfam" id="PF01433">
    <property type="entry name" value="Peptidase_M1"/>
    <property type="match status" value="1"/>
</dbReference>
<keyword evidence="9 15" id="KW-0378">Hydrolase</keyword>
<evidence type="ECO:0000256" key="7">
    <source>
        <dbReference type="ARBA" id="ARBA00022670"/>
    </source>
</evidence>
<keyword evidence="7" id="KW-0645">Protease</keyword>
<keyword evidence="8" id="KW-0479">Metal-binding</keyword>
<dbReference type="AlphaFoldDB" id="A0A376BYW4"/>
<evidence type="ECO:0000259" key="14">
    <source>
        <dbReference type="Pfam" id="PF17900"/>
    </source>
</evidence>
<dbReference type="GO" id="GO:0005615">
    <property type="term" value="C:extracellular space"/>
    <property type="evidence" value="ECO:0007669"/>
    <property type="project" value="TreeGrafter"/>
</dbReference>
<evidence type="ECO:0000256" key="8">
    <source>
        <dbReference type="ARBA" id="ARBA00022723"/>
    </source>
</evidence>
<dbReference type="InterPro" id="IPR042097">
    <property type="entry name" value="Aminopeptidase_N-like_N_sf"/>
</dbReference>
<dbReference type="CDD" id="cd09603">
    <property type="entry name" value="M1_APN_like"/>
    <property type="match status" value="1"/>
</dbReference>
<dbReference type="SUPFAM" id="SSF55486">
    <property type="entry name" value="Metalloproteases ('zincins'), catalytic domain"/>
    <property type="match status" value="1"/>
</dbReference>
<accession>A0A376BYW4</accession>
<proteinExistence type="inferred from homology"/>
<feature type="signal peptide" evidence="12">
    <location>
        <begin position="1"/>
        <end position="22"/>
    </location>
</feature>
<dbReference type="GO" id="GO:0008270">
    <property type="term" value="F:zinc ion binding"/>
    <property type="evidence" value="ECO:0007669"/>
    <property type="project" value="InterPro"/>
</dbReference>
<evidence type="ECO:0000256" key="3">
    <source>
        <dbReference type="ARBA" id="ARBA00010136"/>
    </source>
</evidence>
<dbReference type="InterPro" id="IPR050344">
    <property type="entry name" value="Peptidase_M1_aminopeptidases"/>
</dbReference>
<dbReference type="PRINTS" id="PR00756">
    <property type="entry name" value="ALADIPTASE"/>
</dbReference>
<dbReference type="Pfam" id="PF17900">
    <property type="entry name" value="Peptidase_M1_N"/>
    <property type="match status" value="1"/>
</dbReference>
<dbReference type="GO" id="GO:0042277">
    <property type="term" value="F:peptide binding"/>
    <property type="evidence" value="ECO:0007669"/>
    <property type="project" value="TreeGrafter"/>
</dbReference>
<evidence type="ECO:0000313" key="15">
    <source>
        <dbReference type="EMBL" id="SSZ46679.1"/>
    </source>
</evidence>
<evidence type="ECO:0000256" key="4">
    <source>
        <dbReference type="ARBA" id="ARBA00012564"/>
    </source>
</evidence>
<dbReference type="EC" id="3.4.11.2" evidence="4"/>
<dbReference type="PANTHER" id="PTHR11533:SF174">
    <property type="entry name" value="PUROMYCIN-SENSITIVE AMINOPEPTIDASE-RELATED"/>
    <property type="match status" value="1"/>
</dbReference>
<evidence type="ECO:0000259" key="13">
    <source>
        <dbReference type="Pfam" id="PF01433"/>
    </source>
</evidence>
<dbReference type="InterPro" id="IPR001930">
    <property type="entry name" value="Peptidase_M1"/>
</dbReference>
<comment type="catalytic activity">
    <reaction evidence="1">
        <text>Release of an N-terminal amino acid, Xaa-|-Yaa- from a peptide, amide or arylamide. Xaa is preferably Ala, but may be most amino acids including Pro (slow action). When a terminal hydrophobic residue is followed by a prolyl residue, the two may be released as an intact Xaa-Pro dipeptide.</text>
        <dbReference type="EC" id="3.4.11.2"/>
    </reaction>
</comment>
<dbReference type="SUPFAM" id="SSF48371">
    <property type="entry name" value="ARM repeat"/>
    <property type="match status" value="1"/>
</dbReference>
<dbReference type="RefSeq" id="WP_002687058.1">
    <property type="nucleotide sequence ID" value="NZ_UFTJ01000001.1"/>
</dbReference>
<dbReference type="InterPro" id="IPR027268">
    <property type="entry name" value="Peptidase_M4/M1_CTD_sf"/>
</dbReference>
<dbReference type="PANTHER" id="PTHR11533">
    <property type="entry name" value="PROTEASE M1 ZINC METALLOPROTEASE"/>
    <property type="match status" value="1"/>
</dbReference>
<feature type="chain" id="PRO_5016845039" description="Aminopeptidase N" evidence="12">
    <location>
        <begin position="23"/>
        <end position="835"/>
    </location>
</feature>
<dbReference type="Gene3D" id="1.25.10.10">
    <property type="entry name" value="Leucine-rich Repeat Variant"/>
    <property type="match status" value="1"/>
</dbReference>
<evidence type="ECO:0000256" key="10">
    <source>
        <dbReference type="ARBA" id="ARBA00022833"/>
    </source>
</evidence>
<dbReference type="InterPro" id="IPR016024">
    <property type="entry name" value="ARM-type_fold"/>
</dbReference>
<dbReference type="Proteomes" id="UP000255515">
    <property type="component" value="Unassembled WGS sequence"/>
</dbReference>
<organism evidence="15 16">
    <name type="scientific">Bergeyella zoohelcum</name>
    <dbReference type="NCBI Taxonomy" id="1015"/>
    <lineage>
        <taxon>Bacteria</taxon>
        <taxon>Pseudomonadati</taxon>
        <taxon>Bacteroidota</taxon>
        <taxon>Flavobacteriia</taxon>
        <taxon>Flavobacteriales</taxon>
        <taxon>Weeksellaceae</taxon>
        <taxon>Bergeyella</taxon>
    </lineage>
</organism>
<comment type="cofactor">
    <cofactor evidence="2">
        <name>Zn(2+)</name>
        <dbReference type="ChEBI" id="CHEBI:29105"/>
    </cofactor>
</comment>
<dbReference type="GO" id="GO:0043171">
    <property type="term" value="P:peptide catabolic process"/>
    <property type="evidence" value="ECO:0007669"/>
    <property type="project" value="TreeGrafter"/>
</dbReference>
<keyword evidence="10" id="KW-0862">Zinc</keyword>
<name>A0A376BYW4_9FLAO</name>